<sequence>MSIVLESRTIPCRESPCERVFSHLSDLLQNNKRNLSFDMLNALMIIRINSIFMEQVDDLNEFIYGELGKLAQINYDENDPSFEYDSLVNF</sequence>
<name>A0ABR2HGQ4_9EUKA</name>
<dbReference type="Proteomes" id="UP001470230">
    <property type="component" value="Unassembled WGS sequence"/>
</dbReference>
<evidence type="ECO:0000313" key="1">
    <source>
        <dbReference type="EMBL" id="KAK8845909.1"/>
    </source>
</evidence>
<protein>
    <recommendedName>
        <fullName evidence="3">HAT C-terminal dimerisation domain-containing protein</fullName>
    </recommendedName>
</protein>
<dbReference type="EMBL" id="JAPFFF010000030">
    <property type="protein sequence ID" value="KAK8845909.1"/>
    <property type="molecule type" value="Genomic_DNA"/>
</dbReference>
<reference evidence="1 2" key="1">
    <citation type="submission" date="2024-04" db="EMBL/GenBank/DDBJ databases">
        <title>Tritrichomonas musculus Genome.</title>
        <authorList>
            <person name="Alves-Ferreira E."/>
            <person name="Grigg M."/>
            <person name="Lorenzi H."/>
            <person name="Galac M."/>
        </authorList>
    </citation>
    <scope>NUCLEOTIDE SEQUENCE [LARGE SCALE GENOMIC DNA]</scope>
    <source>
        <strain evidence="1 2">EAF2021</strain>
    </source>
</reference>
<organism evidence="1 2">
    <name type="scientific">Tritrichomonas musculus</name>
    <dbReference type="NCBI Taxonomy" id="1915356"/>
    <lineage>
        <taxon>Eukaryota</taxon>
        <taxon>Metamonada</taxon>
        <taxon>Parabasalia</taxon>
        <taxon>Tritrichomonadida</taxon>
        <taxon>Tritrichomonadidae</taxon>
        <taxon>Tritrichomonas</taxon>
    </lineage>
</organism>
<evidence type="ECO:0008006" key="3">
    <source>
        <dbReference type="Google" id="ProtNLM"/>
    </source>
</evidence>
<gene>
    <name evidence="1" type="ORF">M9Y10_020838</name>
</gene>
<evidence type="ECO:0000313" key="2">
    <source>
        <dbReference type="Proteomes" id="UP001470230"/>
    </source>
</evidence>
<keyword evidence="2" id="KW-1185">Reference proteome</keyword>
<proteinExistence type="predicted"/>
<accession>A0ABR2HGQ4</accession>
<comment type="caution">
    <text evidence="1">The sequence shown here is derived from an EMBL/GenBank/DDBJ whole genome shotgun (WGS) entry which is preliminary data.</text>
</comment>